<feature type="region of interest" description="Disordered" evidence="1">
    <location>
        <begin position="40"/>
        <end position="66"/>
    </location>
</feature>
<protein>
    <recommendedName>
        <fullName evidence="4">Secreted protein</fullName>
    </recommendedName>
</protein>
<evidence type="ECO:0000313" key="2">
    <source>
        <dbReference type="EMBL" id="CAK1553573.1"/>
    </source>
</evidence>
<dbReference type="Proteomes" id="UP001497472">
    <property type="component" value="Unassembled WGS sequence"/>
</dbReference>
<name>A0AAV1JZ27_9NEOP</name>
<reference evidence="2 3" key="1">
    <citation type="submission" date="2023-11" db="EMBL/GenBank/DDBJ databases">
        <authorList>
            <person name="Okamura Y."/>
        </authorList>
    </citation>
    <scope>NUCLEOTIDE SEQUENCE [LARGE SCALE GENOMIC DNA]</scope>
</reference>
<keyword evidence="3" id="KW-1185">Reference proteome</keyword>
<comment type="caution">
    <text evidence="2">The sequence shown here is derived from an EMBL/GenBank/DDBJ whole genome shotgun (WGS) entry which is preliminary data.</text>
</comment>
<gene>
    <name evidence="2" type="ORF">LNINA_LOCUS12550</name>
</gene>
<evidence type="ECO:0008006" key="4">
    <source>
        <dbReference type="Google" id="ProtNLM"/>
    </source>
</evidence>
<evidence type="ECO:0000313" key="3">
    <source>
        <dbReference type="Proteomes" id="UP001497472"/>
    </source>
</evidence>
<proteinExistence type="predicted"/>
<sequence length="97" mass="10603">MRLGVILAATPLPLSSEAPLLAHCITAGVPRPSSTQCAFSHSLNMKPGYPRQRRTPSPLKALSNPYSDLISSKKTGIRRPMRSIMDTQLMLCDEILV</sequence>
<organism evidence="2 3">
    <name type="scientific">Leptosia nina</name>
    <dbReference type="NCBI Taxonomy" id="320188"/>
    <lineage>
        <taxon>Eukaryota</taxon>
        <taxon>Metazoa</taxon>
        <taxon>Ecdysozoa</taxon>
        <taxon>Arthropoda</taxon>
        <taxon>Hexapoda</taxon>
        <taxon>Insecta</taxon>
        <taxon>Pterygota</taxon>
        <taxon>Neoptera</taxon>
        <taxon>Endopterygota</taxon>
        <taxon>Lepidoptera</taxon>
        <taxon>Glossata</taxon>
        <taxon>Ditrysia</taxon>
        <taxon>Papilionoidea</taxon>
        <taxon>Pieridae</taxon>
        <taxon>Pierinae</taxon>
        <taxon>Leptosia</taxon>
    </lineage>
</organism>
<accession>A0AAV1JZ27</accession>
<dbReference type="AlphaFoldDB" id="A0AAV1JZ27"/>
<evidence type="ECO:0000256" key="1">
    <source>
        <dbReference type="SAM" id="MobiDB-lite"/>
    </source>
</evidence>
<dbReference type="EMBL" id="CAVLEF010000225">
    <property type="protein sequence ID" value="CAK1553573.1"/>
    <property type="molecule type" value="Genomic_DNA"/>
</dbReference>